<sequence>MASGHHYEAIQMDVNEHGFYTIFGSTEIVTTRESSTTRPFSITVYGPTNVSLQRIVDDTTYCYVGGACNTQVKSIDLTLDDILRLEIKRNMTIHEQTFAIRISAALSIIMFTTGVVSSFSTMLTFQNASSRTVGCSLYLLASSATSVLTKRKANALLNGETFTSSVDVTDTLFWCIITYPQSLQDYNTSILFIHLLGPFSINLLSSLLSGCIGVFHYTWLYLCGYFISFTSSILVFVVFVLPSNSYRKTFKESFFRLCKQRQS</sequence>
<gene>
    <name evidence="3" type="ORF">EDS130_LOCUS41640</name>
    <name evidence="2" type="ORF">XAT740_LOCUS38308</name>
</gene>
<dbReference type="AlphaFoldDB" id="A0A815S0Q6"/>
<comment type="caution">
    <text evidence="3">The sequence shown here is derived from an EMBL/GenBank/DDBJ whole genome shotgun (WGS) entry which is preliminary data.</text>
</comment>
<reference evidence="3" key="1">
    <citation type="submission" date="2021-02" db="EMBL/GenBank/DDBJ databases">
        <authorList>
            <person name="Nowell W R."/>
        </authorList>
    </citation>
    <scope>NUCLEOTIDE SEQUENCE</scope>
</reference>
<dbReference type="Proteomes" id="UP000663828">
    <property type="component" value="Unassembled WGS sequence"/>
</dbReference>
<proteinExistence type="predicted"/>
<dbReference type="EMBL" id="CAJNOR010004121">
    <property type="protein sequence ID" value="CAF1476914.1"/>
    <property type="molecule type" value="Genomic_DNA"/>
</dbReference>
<accession>A0A815S0Q6</accession>
<name>A0A815S0Q6_ADIRI</name>
<organism evidence="3 5">
    <name type="scientific">Adineta ricciae</name>
    <name type="common">Rotifer</name>
    <dbReference type="NCBI Taxonomy" id="249248"/>
    <lineage>
        <taxon>Eukaryota</taxon>
        <taxon>Metazoa</taxon>
        <taxon>Spiralia</taxon>
        <taxon>Gnathifera</taxon>
        <taxon>Rotifera</taxon>
        <taxon>Eurotatoria</taxon>
        <taxon>Bdelloidea</taxon>
        <taxon>Adinetida</taxon>
        <taxon>Adinetidae</taxon>
        <taxon>Adineta</taxon>
    </lineage>
</organism>
<evidence type="ECO:0000313" key="2">
    <source>
        <dbReference type="EMBL" id="CAF1476914.1"/>
    </source>
</evidence>
<evidence type="ECO:0000256" key="1">
    <source>
        <dbReference type="SAM" id="Phobius"/>
    </source>
</evidence>
<feature type="transmembrane region" description="Helical" evidence="1">
    <location>
        <begin position="219"/>
        <end position="241"/>
    </location>
</feature>
<evidence type="ECO:0000313" key="4">
    <source>
        <dbReference type="Proteomes" id="UP000663828"/>
    </source>
</evidence>
<feature type="transmembrane region" description="Helical" evidence="1">
    <location>
        <begin position="98"/>
        <end position="119"/>
    </location>
</feature>
<keyword evidence="4" id="KW-1185">Reference proteome</keyword>
<protein>
    <submittedName>
        <fullName evidence="3">Uncharacterized protein</fullName>
    </submittedName>
</protein>
<keyword evidence="1" id="KW-0472">Membrane</keyword>
<evidence type="ECO:0000313" key="3">
    <source>
        <dbReference type="EMBL" id="CAF1484485.1"/>
    </source>
</evidence>
<dbReference type="EMBL" id="CAJNOJ010000560">
    <property type="protein sequence ID" value="CAF1484485.1"/>
    <property type="molecule type" value="Genomic_DNA"/>
</dbReference>
<keyword evidence="1" id="KW-0812">Transmembrane</keyword>
<keyword evidence="1" id="KW-1133">Transmembrane helix</keyword>
<dbReference type="Proteomes" id="UP000663852">
    <property type="component" value="Unassembled WGS sequence"/>
</dbReference>
<feature type="transmembrane region" description="Helical" evidence="1">
    <location>
        <begin position="189"/>
        <end position="207"/>
    </location>
</feature>
<evidence type="ECO:0000313" key="5">
    <source>
        <dbReference type="Proteomes" id="UP000663852"/>
    </source>
</evidence>